<comment type="caution">
    <text evidence="1">The sequence shown here is derived from an EMBL/GenBank/DDBJ whole genome shotgun (WGS) entry which is preliminary data.</text>
</comment>
<sequence>MEKLRSHDPFQHSTLAGEKSDVSVWKSSDLMICFSALHFFLASAELRAVYYCDVLRCAELSRAPNSSRTLKRMKTYHS</sequence>
<name>A0ABR1DM91_NECAM</name>
<gene>
    <name evidence="1" type="primary">Necator_chrIV.g16125</name>
    <name evidence="1" type="ORF">RB195_002829</name>
</gene>
<keyword evidence="2" id="KW-1185">Reference proteome</keyword>
<organism evidence="1 2">
    <name type="scientific">Necator americanus</name>
    <name type="common">Human hookworm</name>
    <dbReference type="NCBI Taxonomy" id="51031"/>
    <lineage>
        <taxon>Eukaryota</taxon>
        <taxon>Metazoa</taxon>
        <taxon>Ecdysozoa</taxon>
        <taxon>Nematoda</taxon>
        <taxon>Chromadorea</taxon>
        <taxon>Rhabditida</taxon>
        <taxon>Rhabditina</taxon>
        <taxon>Rhabditomorpha</taxon>
        <taxon>Strongyloidea</taxon>
        <taxon>Ancylostomatidae</taxon>
        <taxon>Bunostominae</taxon>
        <taxon>Necator</taxon>
    </lineage>
</organism>
<protein>
    <submittedName>
        <fullName evidence="1">Uncharacterized protein</fullName>
    </submittedName>
</protein>
<evidence type="ECO:0000313" key="1">
    <source>
        <dbReference type="EMBL" id="KAK6751095.1"/>
    </source>
</evidence>
<reference evidence="1 2" key="1">
    <citation type="submission" date="2023-08" db="EMBL/GenBank/DDBJ databases">
        <title>A Necator americanus chromosomal reference genome.</title>
        <authorList>
            <person name="Ilik V."/>
            <person name="Petrzelkova K.J."/>
            <person name="Pardy F."/>
            <person name="Fuh T."/>
            <person name="Niatou-Singa F.S."/>
            <person name="Gouil Q."/>
            <person name="Baker L."/>
            <person name="Ritchie M.E."/>
            <person name="Jex A.R."/>
            <person name="Gazzola D."/>
            <person name="Li H."/>
            <person name="Toshio Fujiwara R."/>
            <person name="Zhan B."/>
            <person name="Aroian R.V."/>
            <person name="Pafco B."/>
            <person name="Schwarz E.M."/>
        </authorList>
    </citation>
    <scope>NUCLEOTIDE SEQUENCE [LARGE SCALE GENOMIC DNA]</scope>
    <source>
        <strain evidence="1 2">Aroian</strain>
        <tissue evidence="1">Whole animal</tissue>
    </source>
</reference>
<evidence type="ECO:0000313" key="2">
    <source>
        <dbReference type="Proteomes" id="UP001303046"/>
    </source>
</evidence>
<accession>A0ABR1DM91</accession>
<dbReference type="EMBL" id="JAVFWL010000004">
    <property type="protein sequence ID" value="KAK6751095.1"/>
    <property type="molecule type" value="Genomic_DNA"/>
</dbReference>
<proteinExistence type="predicted"/>
<dbReference type="Proteomes" id="UP001303046">
    <property type="component" value="Unassembled WGS sequence"/>
</dbReference>